<feature type="transmembrane region" description="Helical" evidence="7">
    <location>
        <begin position="104"/>
        <end position="122"/>
    </location>
</feature>
<keyword evidence="3" id="KW-1003">Cell membrane</keyword>
<gene>
    <name evidence="8" type="ORF">BK775_04480</name>
</gene>
<dbReference type="Pfam" id="PF07690">
    <property type="entry name" value="MFS_1"/>
    <property type="match status" value="1"/>
</dbReference>
<dbReference type="SUPFAM" id="SSF103473">
    <property type="entry name" value="MFS general substrate transporter"/>
    <property type="match status" value="1"/>
</dbReference>
<evidence type="ECO:0000256" key="7">
    <source>
        <dbReference type="SAM" id="Phobius"/>
    </source>
</evidence>
<evidence type="ECO:0000313" key="9">
    <source>
        <dbReference type="Proteomes" id="UP000195077"/>
    </source>
</evidence>
<keyword evidence="4 7" id="KW-0812">Transmembrane</keyword>
<keyword evidence="6 7" id="KW-0472">Membrane</keyword>
<evidence type="ECO:0000256" key="2">
    <source>
        <dbReference type="ARBA" id="ARBA00022448"/>
    </source>
</evidence>
<proteinExistence type="predicted"/>
<accession>A0A9X6QBU0</accession>
<organism evidence="8 9">
    <name type="scientific">Bacillus thuringiensis</name>
    <dbReference type="NCBI Taxonomy" id="1428"/>
    <lineage>
        <taxon>Bacteria</taxon>
        <taxon>Bacillati</taxon>
        <taxon>Bacillota</taxon>
        <taxon>Bacilli</taxon>
        <taxon>Bacillales</taxon>
        <taxon>Bacillaceae</taxon>
        <taxon>Bacillus</taxon>
        <taxon>Bacillus cereus group</taxon>
    </lineage>
</organism>
<dbReference type="Gene3D" id="1.20.1250.20">
    <property type="entry name" value="MFS general substrate transporter like domains"/>
    <property type="match status" value="1"/>
</dbReference>
<dbReference type="GO" id="GO:0005886">
    <property type="term" value="C:plasma membrane"/>
    <property type="evidence" value="ECO:0007669"/>
    <property type="project" value="UniProtKB-SubCell"/>
</dbReference>
<dbReference type="EMBL" id="NFEN01000025">
    <property type="protein sequence ID" value="OUA31592.1"/>
    <property type="molecule type" value="Genomic_DNA"/>
</dbReference>
<keyword evidence="5 7" id="KW-1133">Transmembrane helix</keyword>
<protein>
    <submittedName>
        <fullName evidence="8">MFS transporter</fullName>
    </submittedName>
</protein>
<evidence type="ECO:0000256" key="1">
    <source>
        <dbReference type="ARBA" id="ARBA00004651"/>
    </source>
</evidence>
<evidence type="ECO:0000313" key="8">
    <source>
        <dbReference type="EMBL" id="OUA31592.1"/>
    </source>
</evidence>
<feature type="transmembrane region" description="Helical" evidence="7">
    <location>
        <begin position="79"/>
        <end position="98"/>
    </location>
</feature>
<dbReference type="AlphaFoldDB" id="A0A9X6QBU0"/>
<evidence type="ECO:0000256" key="4">
    <source>
        <dbReference type="ARBA" id="ARBA00022692"/>
    </source>
</evidence>
<evidence type="ECO:0000256" key="3">
    <source>
        <dbReference type="ARBA" id="ARBA00022475"/>
    </source>
</evidence>
<feature type="transmembrane region" description="Helical" evidence="7">
    <location>
        <begin position="143"/>
        <end position="162"/>
    </location>
</feature>
<dbReference type="PANTHER" id="PTHR43266:SF2">
    <property type="entry name" value="MAJOR FACILITATOR SUPERFAMILY (MFS) PROFILE DOMAIN-CONTAINING PROTEIN"/>
    <property type="match status" value="1"/>
</dbReference>
<feature type="transmembrane region" description="Helical" evidence="7">
    <location>
        <begin position="47"/>
        <end position="67"/>
    </location>
</feature>
<dbReference type="Proteomes" id="UP000195077">
    <property type="component" value="Unassembled WGS sequence"/>
</dbReference>
<dbReference type="GO" id="GO:0022857">
    <property type="term" value="F:transmembrane transporter activity"/>
    <property type="evidence" value="ECO:0007669"/>
    <property type="project" value="InterPro"/>
</dbReference>
<evidence type="ECO:0000256" key="5">
    <source>
        <dbReference type="ARBA" id="ARBA00022989"/>
    </source>
</evidence>
<sequence>MEGVLVLKSHPWLWITILVFSFINICYAGIIVVLIPWLFNVHHHFEAYVYGLGMAFSGGGAIIAAVIFGGKERWHKRGLLAYGGVLMSGIALLIMPFISWAPALIFLMAIEGFGMMIFGLIWETSLQEFVPEEAFGRVASLDMLGSFALLPLGYVVVGWLATVIGGEITIITLASLVILTIGIALSVQSIRRFN</sequence>
<name>A0A9X6QBU0_BACTU</name>
<comment type="subcellular location">
    <subcellularLocation>
        <location evidence="1">Cell membrane</location>
        <topology evidence="1">Multi-pass membrane protein</topology>
    </subcellularLocation>
</comment>
<dbReference type="InterPro" id="IPR036259">
    <property type="entry name" value="MFS_trans_sf"/>
</dbReference>
<comment type="caution">
    <text evidence="8">The sequence shown here is derived from an EMBL/GenBank/DDBJ whole genome shotgun (WGS) entry which is preliminary data.</text>
</comment>
<feature type="transmembrane region" description="Helical" evidence="7">
    <location>
        <begin position="12"/>
        <end position="35"/>
    </location>
</feature>
<keyword evidence="2" id="KW-0813">Transport</keyword>
<feature type="transmembrane region" description="Helical" evidence="7">
    <location>
        <begin position="168"/>
        <end position="187"/>
    </location>
</feature>
<reference evidence="8 9" key="1">
    <citation type="submission" date="2016-10" db="EMBL/GenBank/DDBJ databases">
        <title>Comparative genomics of Bacillus thuringiensis reveals a path to pathogens against multiple invertebrate hosts.</title>
        <authorList>
            <person name="Zheng J."/>
            <person name="Gao Q."/>
            <person name="Liu H."/>
            <person name="Peng D."/>
            <person name="Ruan L."/>
            <person name="Sun M."/>
        </authorList>
    </citation>
    <scope>NUCLEOTIDE SEQUENCE [LARGE SCALE GENOMIC DNA]</scope>
    <source>
        <strain evidence="8">I13</strain>
    </source>
</reference>
<dbReference type="InterPro" id="IPR011701">
    <property type="entry name" value="MFS"/>
</dbReference>
<dbReference type="PANTHER" id="PTHR43266">
    <property type="entry name" value="MACROLIDE-EFFLUX PROTEIN"/>
    <property type="match status" value="1"/>
</dbReference>
<evidence type="ECO:0000256" key="6">
    <source>
        <dbReference type="ARBA" id="ARBA00023136"/>
    </source>
</evidence>